<dbReference type="InterPro" id="IPR036188">
    <property type="entry name" value="FAD/NAD-bd_sf"/>
</dbReference>
<dbReference type="Gene3D" id="3.30.9.30">
    <property type="match status" value="1"/>
</dbReference>
<evidence type="ECO:0000313" key="5">
    <source>
        <dbReference type="Proteomes" id="UP000236732"/>
    </source>
</evidence>
<dbReference type="InterPro" id="IPR002938">
    <property type="entry name" value="FAD-bd"/>
</dbReference>
<dbReference type="SUPFAM" id="SSF51905">
    <property type="entry name" value="FAD/NAD(P)-binding domain"/>
    <property type="match status" value="1"/>
</dbReference>
<dbReference type="InterPro" id="IPR050493">
    <property type="entry name" value="FAD-dep_Monooxygenase_BioMet"/>
</dbReference>
<accession>A0A1H6B3M8</accession>
<dbReference type="NCBIfam" id="NF005720">
    <property type="entry name" value="PRK07538.1"/>
    <property type="match status" value="1"/>
</dbReference>
<dbReference type="Pfam" id="PF01494">
    <property type="entry name" value="FAD_binding_3"/>
    <property type="match status" value="1"/>
</dbReference>
<dbReference type="GO" id="GO:0004497">
    <property type="term" value="F:monooxygenase activity"/>
    <property type="evidence" value="ECO:0007669"/>
    <property type="project" value="UniProtKB-KW"/>
</dbReference>
<reference evidence="4 5" key="1">
    <citation type="submission" date="2016-10" db="EMBL/GenBank/DDBJ databases">
        <authorList>
            <person name="de Groot N.N."/>
        </authorList>
    </citation>
    <scope>NUCLEOTIDE SEQUENCE [LARGE SCALE GENOMIC DNA]</scope>
    <source>
        <strain evidence="4 5">CGMCC 4.7037</strain>
    </source>
</reference>
<dbReference type="EMBL" id="FNVT01000003">
    <property type="protein sequence ID" value="SEG55210.1"/>
    <property type="molecule type" value="Genomic_DNA"/>
</dbReference>
<dbReference type="GO" id="GO:0071949">
    <property type="term" value="F:FAD binding"/>
    <property type="evidence" value="ECO:0007669"/>
    <property type="project" value="InterPro"/>
</dbReference>
<dbReference type="Proteomes" id="UP000236732">
    <property type="component" value="Unassembled WGS sequence"/>
</dbReference>
<keyword evidence="5" id="KW-1185">Reference proteome</keyword>
<organism evidence="4 5">
    <name type="scientific">Nonomuraea solani</name>
    <dbReference type="NCBI Taxonomy" id="1144553"/>
    <lineage>
        <taxon>Bacteria</taxon>
        <taxon>Bacillati</taxon>
        <taxon>Actinomycetota</taxon>
        <taxon>Actinomycetes</taxon>
        <taxon>Streptosporangiales</taxon>
        <taxon>Streptosporangiaceae</taxon>
        <taxon>Nonomuraea</taxon>
    </lineage>
</organism>
<feature type="domain" description="FAD-binding" evidence="3">
    <location>
        <begin position="11"/>
        <end position="357"/>
    </location>
</feature>
<proteinExistence type="predicted"/>
<dbReference type="PRINTS" id="PR00420">
    <property type="entry name" value="RNGMNOXGNASE"/>
</dbReference>
<dbReference type="SUPFAM" id="SSF54373">
    <property type="entry name" value="FAD-linked reductases, C-terminal domain"/>
    <property type="match status" value="1"/>
</dbReference>
<dbReference type="Gene3D" id="3.50.50.60">
    <property type="entry name" value="FAD/NAD(P)-binding domain"/>
    <property type="match status" value="1"/>
</dbReference>
<dbReference type="PANTHER" id="PTHR13789">
    <property type="entry name" value="MONOOXYGENASE"/>
    <property type="match status" value="1"/>
</dbReference>
<evidence type="ECO:0000259" key="3">
    <source>
        <dbReference type="Pfam" id="PF01494"/>
    </source>
</evidence>
<evidence type="ECO:0000313" key="4">
    <source>
        <dbReference type="EMBL" id="SEG55210.1"/>
    </source>
</evidence>
<protein>
    <submittedName>
        <fullName evidence="4">2-polyprenyl-6-methoxyphenol hydroxylase</fullName>
    </submittedName>
</protein>
<name>A0A1H6B3M8_9ACTN</name>
<gene>
    <name evidence="4" type="ORF">SAMN05444920_103118</name>
</gene>
<sequence>MVLPTDGGIVRTMIVGGGIGGLSTALSLRAAGLECVVVEAAGTLRPLGVGINLQPHAVRELTELGLGEALAELGVETTFVRFADRHGNLILGLPRGRSAGYRWPQYSVHRGELQMILLAAVEERIGPVRTGVRFEDFEQDGDGVLVTLRRDGRVLRERVDVLVGADGVQSAVRARLHPDGDPLRWGGIRMWRGVTEADPILDGATVLAGGSNLAGKFVTYHISPRNPRLVNWVAEVKVAEPGVVAEADWFREGSRAEVSAHFASWKYALTDIQALLRDTDRILEYPMVDRDPLPHWGEGRVTLLGDAAHPMYPIGSNGGSQAVLDARVLARCLATYGDPERGLLAYEEERRPPTSALVLGHRALPTDATMKLVEERAPDGFGDIGEVLTEAELTALGDAQRRISDADVRALNERESWSV</sequence>
<evidence type="ECO:0000256" key="2">
    <source>
        <dbReference type="ARBA" id="ARBA00023033"/>
    </source>
</evidence>
<evidence type="ECO:0000256" key="1">
    <source>
        <dbReference type="ARBA" id="ARBA00023002"/>
    </source>
</evidence>
<keyword evidence="1" id="KW-0560">Oxidoreductase</keyword>
<keyword evidence="2" id="KW-0503">Monooxygenase</keyword>
<dbReference type="AlphaFoldDB" id="A0A1H6B3M8"/>
<dbReference type="PANTHER" id="PTHR13789:SF268">
    <property type="entry name" value="5-METHYLPHENAZINE-1-CARBOXYLATE 1-MONOOXYGENASE"/>
    <property type="match status" value="1"/>
</dbReference>